<dbReference type="Gene3D" id="3.10.10.10">
    <property type="entry name" value="HIV Type 1 Reverse Transcriptase, subunit A, domain 1"/>
    <property type="match status" value="1"/>
</dbReference>
<keyword evidence="4" id="KW-1185">Reference proteome</keyword>
<evidence type="ECO:0000259" key="2">
    <source>
        <dbReference type="Pfam" id="PF00078"/>
    </source>
</evidence>
<name>A0AAD8QCR0_LOLMU</name>
<dbReference type="Pfam" id="PF00078">
    <property type="entry name" value="RVT_1"/>
    <property type="match status" value="1"/>
</dbReference>
<dbReference type="PANTHER" id="PTHR24559:SF444">
    <property type="entry name" value="REVERSE TRANSCRIPTASE DOMAIN-CONTAINING PROTEIN"/>
    <property type="match status" value="1"/>
</dbReference>
<dbReference type="InterPro" id="IPR043502">
    <property type="entry name" value="DNA/RNA_pol_sf"/>
</dbReference>
<evidence type="ECO:0000256" key="1">
    <source>
        <dbReference type="SAM" id="MobiDB-lite"/>
    </source>
</evidence>
<reference evidence="3" key="1">
    <citation type="submission" date="2023-07" db="EMBL/GenBank/DDBJ databases">
        <title>A chromosome-level genome assembly of Lolium multiflorum.</title>
        <authorList>
            <person name="Chen Y."/>
            <person name="Copetti D."/>
            <person name="Kolliker R."/>
            <person name="Studer B."/>
        </authorList>
    </citation>
    <scope>NUCLEOTIDE SEQUENCE</scope>
    <source>
        <strain evidence="3">02402/16</strain>
        <tissue evidence="3">Leaf</tissue>
    </source>
</reference>
<feature type="domain" description="Reverse transcriptase" evidence="2">
    <location>
        <begin position="66"/>
        <end position="137"/>
    </location>
</feature>
<dbReference type="CDD" id="cd01647">
    <property type="entry name" value="RT_LTR"/>
    <property type="match status" value="1"/>
</dbReference>
<dbReference type="Gene3D" id="3.30.70.270">
    <property type="match status" value="1"/>
</dbReference>
<proteinExistence type="predicted"/>
<dbReference type="InterPro" id="IPR043128">
    <property type="entry name" value="Rev_trsase/Diguanyl_cyclase"/>
</dbReference>
<dbReference type="InterPro" id="IPR053134">
    <property type="entry name" value="RNA-dir_DNA_polymerase"/>
</dbReference>
<gene>
    <name evidence="3" type="ORF">QYE76_018724</name>
</gene>
<dbReference type="PANTHER" id="PTHR24559">
    <property type="entry name" value="TRANSPOSON TY3-I GAG-POL POLYPROTEIN"/>
    <property type="match status" value="1"/>
</dbReference>
<protein>
    <recommendedName>
        <fullName evidence="2">Reverse transcriptase domain-containing protein</fullName>
    </recommendedName>
</protein>
<dbReference type="InterPro" id="IPR000477">
    <property type="entry name" value="RT_dom"/>
</dbReference>
<dbReference type="Proteomes" id="UP001231189">
    <property type="component" value="Unassembled WGS sequence"/>
</dbReference>
<comment type="caution">
    <text evidence="3">The sequence shown here is derived from an EMBL/GenBank/DDBJ whole genome shotgun (WGS) entry which is preliminary data.</text>
</comment>
<dbReference type="EMBL" id="JAUUTY010000574">
    <property type="protein sequence ID" value="KAK1599889.1"/>
    <property type="molecule type" value="Genomic_DNA"/>
</dbReference>
<dbReference type="SUPFAM" id="SSF56672">
    <property type="entry name" value="DNA/RNA polymerases"/>
    <property type="match status" value="1"/>
</dbReference>
<sequence>MPGVPTELAEHHLHVRPEAKPVKQPLRRFAEERRMAIGEEIARLLAAGFIMEVLHPDWLANPVLVLKKNGSWRMCIDYTSLNKACPKDPFPLPRIDQVIDSTAGCELLSFLDAYSGYHQIPLNPADQIKTSFITPREINHIATGTAPSLDGELLPLHGSSSGDEDGGGDGAVSMEKPSGGTSPSRQGAGRDSCPPDLGFAMTAALELFSYRGFLR</sequence>
<accession>A0AAD8QCR0</accession>
<evidence type="ECO:0000313" key="4">
    <source>
        <dbReference type="Proteomes" id="UP001231189"/>
    </source>
</evidence>
<feature type="region of interest" description="Disordered" evidence="1">
    <location>
        <begin position="152"/>
        <end position="195"/>
    </location>
</feature>
<evidence type="ECO:0000313" key="3">
    <source>
        <dbReference type="EMBL" id="KAK1599889.1"/>
    </source>
</evidence>
<dbReference type="AlphaFoldDB" id="A0AAD8QCR0"/>
<organism evidence="3 4">
    <name type="scientific">Lolium multiflorum</name>
    <name type="common">Italian ryegrass</name>
    <name type="synonym">Lolium perenne subsp. multiflorum</name>
    <dbReference type="NCBI Taxonomy" id="4521"/>
    <lineage>
        <taxon>Eukaryota</taxon>
        <taxon>Viridiplantae</taxon>
        <taxon>Streptophyta</taxon>
        <taxon>Embryophyta</taxon>
        <taxon>Tracheophyta</taxon>
        <taxon>Spermatophyta</taxon>
        <taxon>Magnoliopsida</taxon>
        <taxon>Liliopsida</taxon>
        <taxon>Poales</taxon>
        <taxon>Poaceae</taxon>
        <taxon>BOP clade</taxon>
        <taxon>Pooideae</taxon>
        <taxon>Poodae</taxon>
        <taxon>Poeae</taxon>
        <taxon>Poeae Chloroplast Group 2 (Poeae type)</taxon>
        <taxon>Loliodinae</taxon>
        <taxon>Loliinae</taxon>
        <taxon>Lolium</taxon>
    </lineage>
</organism>